<dbReference type="GO" id="GO:0005634">
    <property type="term" value="C:nucleus"/>
    <property type="evidence" value="ECO:0007669"/>
    <property type="project" value="UniProtKB-SubCell"/>
</dbReference>
<feature type="domain" description="C2H2-type" evidence="17">
    <location>
        <begin position="728"/>
        <end position="755"/>
    </location>
</feature>
<dbReference type="FunFam" id="3.30.160.60:FF:001792">
    <property type="entry name" value="Zinc finger and BTB domain-containing 40"/>
    <property type="match status" value="1"/>
</dbReference>
<evidence type="ECO:0000259" key="17">
    <source>
        <dbReference type="PROSITE" id="PS50157"/>
    </source>
</evidence>
<evidence type="ECO:0000256" key="2">
    <source>
        <dbReference type="ARBA" id="ARBA00004123"/>
    </source>
</evidence>
<evidence type="ECO:0000259" key="16">
    <source>
        <dbReference type="PROSITE" id="PS50097"/>
    </source>
</evidence>
<sequence>MELPNYSRQLLQQLYTLCKEQQFCDCTISIGAIYFRAHKLVLAAASLLFRTLLDNTDTISIDASVVSPEEFALLLEMMYTGKLPVGKHNFSKIISLADSLQMFDVAVSCKNLLTSLVNCSVQGQVVRDVSIPPSEAYRKEREKPEVEVLASEGAGEPRPSLEACVPPGAPVKAETEEDVIPTVAGEMSVGPSTAREIQGNTDAPVETPPPVEVCSPSPAVQAFSEAKEASAEPEYEKKHHQLNFLLENESIFSDALLVTKDVLKRLEECSEIKGAQEEVILNCCEGGTPKETMEKLLHRMSEDKTLTAESLVKLLQAVKPMSPNLGLLLENLQRLATWPSTTVQASPDDYGTELLRRYHENLSEIFTDNQMLLKMIPHMKGLASGEREVMEKLVKHDSGSSGFSSLMSAVLEKQTLSATAIWQLLLVAQETKTCPLNLLMEEIRREPGADAFFRAVVSPESAVLEAILKHRRLISEAVRQGMELKCFTPEEEQLAEAVKEILSISSETANPEASLKVVLSRAMEKSVSAIEICHLLCRIHRSFPALQPVMHELAYIGFLTQESGGKKGWKVSNKFHREADDRTEEKVAEPAEEGCQSGKQNNQGETGSLPEQQEKDTSASPDSAKKSFVCKACDKSFHFYCRLKVHMKRCRVAKSKQVQCKECNETKDSKKELEKHQLEAHGAGGEPDFPKKKKKRLPVTCDLCGREFAHASGMQYHKLTEHFDEKPFSCEECGAKFAANSTLKNHLRLHTGDRPFMCKHCLMTFTQASALAYHTKKKHSEGKMYACQYCDAVFAQSIELSRHVRTHTGDKPYVCRDCGKGFRQANGLSIHLHTFHNIEDPYDCKKCRMSFHTLQDHRKHIHEVHSKEYHPCPTCGKIFSAPSMLERHMVTHVGGKPFSCGICNKAYQQLSGLWYHNRTHHPDVFAAQNHRSSKFSSLQCSSCDKTFSNTIEHKRHIKAEHTEMRFHECDQCKELFPTPALLQVHIKCQHSGSQPFRCLYCAATFRFPGALQHHVTTEHFKQSENTFPCELCGELFTSQAQLDAHLESEHPKVTGTEPQAATSQVVQVIQTPEPAAPTEQVITLEETQLAGSQVFVTLPDSQTSQTSSELVAVTVEDLLDGTVTLICGEAK</sequence>
<gene>
    <name evidence="18" type="primary">ZBTB40</name>
</gene>
<proteinExistence type="inferred from homology"/>
<dbReference type="GO" id="GO:0008270">
    <property type="term" value="F:zinc ion binding"/>
    <property type="evidence" value="ECO:0007669"/>
    <property type="project" value="UniProtKB-KW"/>
</dbReference>
<keyword evidence="10" id="KW-0805">Transcription regulation</keyword>
<keyword evidence="19" id="KW-1185">Reference proteome</keyword>
<dbReference type="FunFam" id="3.30.160.60:FF:001154">
    <property type="entry name" value="zinc finger and BTB domain-containing protein 40"/>
    <property type="match status" value="1"/>
</dbReference>
<keyword evidence="6" id="KW-0677">Repeat</keyword>
<feature type="domain" description="C2H2-type" evidence="17">
    <location>
        <begin position="967"/>
        <end position="995"/>
    </location>
</feature>
<dbReference type="FunFam" id="3.30.160.60:FF:000954">
    <property type="entry name" value="Zinc finger and BTB domain containing 40"/>
    <property type="match status" value="1"/>
</dbReference>
<dbReference type="PROSITE" id="PS50097">
    <property type="entry name" value="BTB"/>
    <property type="match status" value="1"/>
</dbReference>
<dbReference type="FunFam" id="3.30.160.60:FF:000909">
    <property type="entry name" value="zinc finger and BTB domain-containing protein 40"/>
    <property type="match status" value="1"/>
</dbReference>
<dbReference type="Pfam" id="PF00096">
    <property type="entry name" value="zf-C2H2"/>
    <property type="match status" value="4"/>
</dbReference>
<dbReference type="CDD" id="cd18225">
    <property type="entry name" value="BTB_POZ_ZBTB40"/>
    <property type="match status" value="1"/>
</dbReference>
<dbReference type="Pfam" id="PF12874">
    <property type="entry name" value="zf-met"/>
    <property type="match status" value="1"/>
</dbReference>
<feature type="compositionally biased region" description="Polar residues" evidence="15">
    <location>
        <begin position="597"/>
        <end position="611"/>
    </location>
</feature>
<dbReference type="Proteomes" id="UP000694391">
    <property type="component" value="Unplaced"/>
</dbReference>
<evidence type="ECO:0000256" key="6">
    <source>
        <dbReference type="ARBA" id="ARBA00022737"/>
    </source>
</evidence>
<feature type="domain" description="C2H2-type" evidence="17">
    <location>
        <begin position="1027"/>
        <end position="1050"/>
    </location>
</feature>
<dbReference type="FunFam" id="3.30.160.60:FF:000696">
    <property type="entry name" value="Zinc finger and BTB domain containing 40"/>
    <property type="match status" value="1"/>
</dbReference>
<evidence type="ECO:0000256" key="12">
    <source>
        <dbReference type="ARBA" id="ARBA00023163"/>
    </source>
</evidence>
<feature type="domain" description="C2H2-type" evidence="17">
    <location>
        <begin position="785"/>
        <end position="812"/>
    </location>
</feature>
<dbReference type="Gene3D" id="3.30.160.60">
    <property type="entry name" value="Classic Zinc Finger"/>
    <property type="match status" value="10"/>
</dbReference>
<keyword evidence="9" id="KW-0832">Ubl conjugation</keyword>
<evidence type="ECO:0000313" key="18">
    <source>
        <dbReference type="Ensembl" id="ENSCAFP00020024936.1"/>
    </source>
</evidence>
<organism evidence="18 19">
    <name type="scientific">Canis lupus dingo</name>
    <name type="common">dingo</name>
    <dbReference type="NCBI Taxonomy" id="286419"/>
    <lineage>
        <taxon>Eukaryota</taxon>
        <taxon>Metazoa</taxon>
        <taxon>Chordata</taxon>
        <taxon>Craniata</taxon>
        <taxon>Vertebrata</taxon>
        <taxon>Euteleostomi</taxon>
        <taxon>Mammalia</taxon>
        <taxon>Eutheria</taxon>
        <taxon>Laurasiatheria</taxon>
        <taxon>Carnivora</taxon>
        <taxon>Caniformia</taxon>
        <taxon>Canidae</taxon>
        <taxon>Canis</taxon>
    </lineage>
</organism>
<dbReference type="SMART" id="SM00225">
    <property type="entry name" value="BTB"/>
    <property type="match status" value="1"/>
</dbReference>
<reference evidence="18" key="1">
    <citation type="submission" date="2025-08" db="UniProtKB">
        <authorList>
            <consortium name="Ensembl"/>
        </authorList>
    </citation>
    <scope>IDENTIFICATION</scope>
</reference>
<evidence type="ECO:0000313" key="19">
    <source>
        <dbReference type="Proteomes" id="UP000694391"/>
    </source>
</evidence>
<dbReference type="InterPro" id="IPR013087">
    <property type="entry name" value="Znf_C2H2_type"/>
</dbReference>
<dbReference type="Pfam" id="PF00651">
    <property type="entry name" value="BTB"/>
    <property type="match status" value="1"/>
</dbReference>
<evidence type="ECO:0000256" key="10">
    <source>
        <dbReference type="ARBA" id="ARBA00023015"/>
    </source>
</evidence>
<feature type="domain" description="C2H2-type" evidence="17">
    <location>
        <begin position="699"/>
        <end position="727"/>
    </location>
</feature>
<feature type="compositionally biased region" description="Basic and acidic residues" evidence="15">
    <location>
        <begin position="577"/>
        <end position="589"/>
    </location>
</feature>
<feature type="domain" description="C2H2-type" evidence="17">
    <location>
        <begin position="870"/>
        <end position="897"/>
    </location>
</feature>
<dbReference type="PROSITE" id="PS00028">
    <property type="entry name" value="ZINC_FINGER_C2H2_1"/>
    <property type="match status" value="10"/>
</dbReference>
<evidence type="ECO:0000256" key="15">
    <source>
        <dbReference type="SAM" id="MobiDB-lite"/>
    </source>
</evidence>
<feature type="domain" description="C2H2-type" evidence="17">
    <location>
        <begin position="756"/>
        <end position="784"/>
    </location>
</feature>
<feature type="domain" description="C2H2-type" evidence="17">
    <location>
        <begin position="842"/>
        <end position="870"/>
    </location>
</feature>
<comment type="subcellular location">
    <subcellularLocation>
        <location evidence="2">Nucleus</location>
    </subcellularLocation>
</comment>
<dbReference type="FunFam" id="3.30.160.60:FF:001061">
    <property type="entry name" value="zinc finger and BTB domain-containing protein 40"/>
    <property type="match status" value="1"/>
</dbReference>
<keyword evidence="4" id="KW-1017">Isopeptide bond</keyword>
<evidence type="ECO:0000256" key="5">
    <source>
        <dbReference type="ARBA" id="ARBA00022723"/>
    </source>
</evidence>
<dbReference type="FunFam" id="3.30.160.60:FF:000645">
    <property type="entry name" value="Zinc finger and BTB domain containing 40"/>
    <property type="match status" value="1"/>
</dbReference>
<keyword evidence="7 14" id="KW-0863">Zinc-finger</keyword>
<feature type="domain" description="C2H2-type" evidence="17">
    <location>
        <begin position="898"/>
        <end position="920"/>
    </location>
</feature>
<name>A0A8C0L7V2_CANLU</name>
<dbReference type="GO" id="GO:0000981">
    <property type="term" value="F:DNA-binding transcription factor activity, RNA polymerase II-specific"/>
    <property type="evidence" value="ECO:0007669"/>
    <property type="project" value="TreeGrafter"/>
</dbReference>
<feature type="domain" description="C2H2-type" evidence="17">
    <location>
        <begin position="813"/>
        <end position="841"/>
    </location>
</feature>
<keyword evidence="8" id="KW-0862">Zinc</keyword>
<protein>
    <submittedName>
        <fullName evidence="18">Zinc finger and BTB domain containing 40</fullName>
    </submittedName>
</protein>
<dbReference type="InterPro" id="IPR000210">
    <property type="entry name" value="BTB/POZ_dom"/>
</dbReference>
<dbReference type="InterPro" id="IPR011333">
    <property type="entry name" value="SKP1/BTB/POZ_sf"/>
</dbReference>
<evidence type="ECO:0000256" key="1">
    <source>
        <dbReference type="ARBA" id="ARBA00003767"/>
    </source>
</evidence>
<evidence type="ECO:0000256" key="13">
    <source>
        <dbReference type="ARBA" id="ARBA00023242"/>
    </source>
</evidence>
<comment type="function">
    <text evidence="1">May be involved in transcriptional regulation.</text>
</comment>
<feature type="domain" description="BTB" evidence="16">
    <location>
        <begin position="24"/>
        <end position="87"/>
    </location>
</feature>
<dbReference type="FunFam" id="3.30.160.60:FF:000917">
    <property type="entry name" value="Zinc finger and BTB domain containing 40"/>
    <property type="match status" value="1"/>
</dbReference>
<dbReference type="FunFam" id="3.30.160.60:FF:001143">
    <property type="entry name" value="zinc finger and BTB domain-containing protein 40"/>
    <property type="match status" value="1"/>
</dbReference>
<evidence type="ECO:0000256" key="4">
    <source>
        <dbReference type="ARBA" id="ARBA00022499"/>
    </source>
</evidence>
<dbReference type="PANTHER" id="PTHR24394">
    <property type="entry name" value="ZINC FINGER PROTEIN"/>
    <property type="match status" value="1"/>
</dbReference>
<dbReference type="SUPFAM" id="SSF54695">
    <property type="entry name" value="POZ domain"/>
    <property type="match status" value="1"/>
</dbReference>
<dbReference type="InterPro" id="IPR036236">
    <property type="entry name" value="Znf_C2H2_sf"/>
</dbReference>
<evidence type="ECO:0000256" key="14">
    <source>
        <dbReference type="PROSITE-ProRule" id="PRU00042"/>
    </source>
</evidence>
<dbReference type="Gene3D" id="3.30.710.10">
    <property type="entry name" value="Potassium Channel Kv1.1, Chain A"/>
    <property type="match status" value="1"/>
</dbReference>
<evidence type="ECO:0000256" key="9">
    <source>
        <dbReference type="ARBA" id="ARBA00022843"/>
    </source>
</evidence>
<dbReference type="SUPFAM" id="SSF57667">
    <property type="entry name" value="beta-beta-alpha zinc fingers"/>
    <property type="match status" value="7"/>
</dbReference>
<evidence type="ECO:0000256" key="8">
    <source>
        <dbReference type="ARBA" id="ARBA00022833"/>
    </source>
</evidence>
<accession>A0A8C0L7V2</accession>
<keyword evidence="12" id="KW-0804">Transcription</keyword>
<keyword evidence="5" id="KW-0479">Metal-binding</keyword>
<dbReference type="InterPro" id="IPR030404">
    <property type="entry name" value="ZBTB40_BTB_POZ_dom"/>
</dbReference>
<dbReference type="PROSITE" id="PS50157">
    <property type="entry name" value="ZINC_FINGER_C2H2_2"/>
    <property type="match status" value="11"/>
</dbReference>
<feature type="domain" description="C2H2-type" evidence="17">
    <location>
        <begin position="938"/>
        <end position="966"/>
    </location>
</feature>
<evidence type="ECO:0000256" key="3">
    <source>
        <dbReference type="ARBA" id="ARBA00006991"/>
    </source>
</evidence>
<dbReference type="GeneTree" id="ENSGT00930000151052"/>
<dbReference type="FunFam" id="3.30.160.60:FF:001640">
    <property type="entry name" value="Zinc finger and BTB domain containing 40"/>
    <property type="match status" value="1"/>
</dbReference>
<dbReference type="AlphaFoldDB" id="A0A8C0L7V2"/>
<keyword evidence="11" id="KW-0238">DNA-binding</keyword>
<dbReference type="GO" id="GO:0003677">
    <property type="term" value="F:DNA binding"/>
    <property type="evidence" value="ECO:0007669"/>
    <property type="project" value="UniProtKB-KW"/>
</dbReference>
<dbReference type="SMART" id="SM00355">
    <property type="entry name" value="ZnF_C2H2"/>
    <property type="match status" value="14"/>
</dbReference>
<evidence type="ECO:0000256" key="7">
    <source>
        <dbReference type="ARBA" id="ARBA00022771"/>
    </source>
</evidence>
<evidence type="ECO:0000256" key="11">
    <source>
        <dbReference type="ARBA" id="ARBA00023125"/>
    </source>
</evidence>
<dbReference type="Ensembl" id="ENSCAFT00020028767.1">
    <property type="protein sequence ID" value="ENSCAFP00020024936.1"/>
    <property type="gene ID" value="ENSCAFG00020019562.1"/>
</dbReference>
<dbReference type="FunFam" id="3.30.710.10:FF:000058">
    <property type="entry name" value="Zinc finger and BTB domain containing 40"/>
    <property type="match status" value="1"/>
</dbReference>
<keyword evidence="13" id="KW-0539">Nucleus</keyword>
<comment type="similarity">
    <text evidence="3">Belongs to the krueppel C2H2-type zinc-finger protein family.</text>
</comment>
<feature type="region of interest" description="Disordered" evidence="15">
    <location>
        <begin position="577"/>
        <end position="623"/>
    </location>
</feature>
<reference evidence="18" key="2">
    <citation type="submission" date="2025-09" db="UniProtKB">
        <authorList>
            <consortium name="Ensembl"/>
        </authorList>
    </citation>
    <scope>IDENTIFICATION</scope>
</reference>
<dbReference type="PANTHER" id="PTHR24394:SF0">
    <property type="entry name" value="ZINC FINGER AND BTB DOMAIN-CONTAINING PROTEIN 40"/>
    <property type="match status" value="1"/>
</dbReference>